<dbReference type="SUPFAM" id="SSF103473">
    <property type="entry name" value="MFS general substrate transporter"/>
    <property type="match status" value="1"/>
</dbReference>
<feature type="domain" description="Major facilitator superfamily (MFS) profile" evidence="3">
    <location>
        <begin position="1"/>
        <end position="296"/>
    </location>
</feature>
<dbReference type="GO" id="GO:0016020">
    <property type="term" value="C:membrane"/>
    <property type="evidence" value="ECO:0007669"/>
    <property type="project" value="UniProtKB-SubCell"/>
</dbReference>
<feature type="transmembrane region" description="Helical" evidence="2">
    <location>
        <begin position="73"/>
        <end position="92"/>
    </location>
</feature>
<dbReference type="EMBL" id="BPLR01008905">
    <property type="protein sequence ID" value="GIY28100.1"/>
    <property type="molecule type" value="Genomic_DNA"/>
</dbReference>
<keyword evidence="2" id="KW-0472">Membrane</keyword>
<dbReference type="Pfam" id="PF07690">
    <property type="entry name" value="MFS_1"/>
    <property type="match status" value="1"/>
</dbReference>
<dbReference type="AlphaFoldDB" id="A0AAV4S6L0"/>
<reference evidence="4 5" key="1">
    <citation type="submission" date="2021-06" db="EMBL/GenBank/DDBJ databases">
        <title>Caerostris extrusa draft genome.</title>
        <authorList>
            <person name="Kono N."/>
            <person name="Arakawa K."/>
        </authorList>
    </citation>
    <scope>NUCLEOTIDE SEQUENCE [LARGE SCALE GENOMIC DNA]</scope>
</reference>
<dbReference type="PROSITE" id="PS50850">
    <property type="entry name" value="MFS"/>
    <property type="match status" value="1"/>
</dbReference>
<sequence length="296" mass="32307">MEAGGWMVVFSTFMIHIICDGIMYSFGIFYSPFLESFNTTSGLASLVMSIFIGICACAGPIASALLNRYGCRIVSILGTIISAAGFLLSLVIDRIEVLFVTIGVVARYKYLQYNGIGFGLMYLPTIVSVALHFKLKRATAMGISMSGSGIGSMIFAPLLEWLISYYGYWKGALLIATGILLNCLVLSFFYREFEAVVEVPIPLDEEGEPSITDIADVVGLSGSISLPRQSRVLSVAGSNIYLRRKSVASNAPGLMAKPDILYVEAQLTPRKKLEIYQWCPPSYHQSAQEPSKENLA</sequence>
<feature type="transmembrane region" description="Helical" evidence="2">
    <location>
        <begin position="171"/>
        <end position="190"/>
    </location>
</feature>
<comment type="caution">
    <text evidence="4">The sequence shown here is derived from an EMBL/GenBank/DDBJ whole genome shotgun (WGS) entry which is preliminary data.</text>
</comment>
<feature type="transmembrane region" description="Helical" evidence="2">
    <location>
        <begin position="140"/>
        <end position="159"/>
    </location>
</feature>
<comment type="subcellular location">
    <subcellularLocation>
        <location evidence="1">Membrane</location>
        <topology evidence="1">Multi-pass membrane protein</topology>
    </subcellularLocation>
</comment>
<dbReference type="Proteomes" id="UP001054945">
    <property type="component" value="Unassembled WGS sequence"/>
</dbReference>
<feature type="transmembrane region" description="Helical" evidence="2">
    <location>
        <begin position="42"/>
        <end position="66"/>
    </location>
</feature>
<dbReference type="PANTHER" id="PTHR11360">
    <property type="entry name" value="MONOCARBOXYLATE TRANSPORTER"/>
    <property type="match status" value="1"/>
</dbReference>
<dbReference type="InterPro" id="IPR036259">
    <property type="entry name" value="MFS_trans_sf"/>
</dbReference>
<accession>A0AAV4S6L0</accession>
<dbReference type="InterPro" id="IPR011701">
    <property type="entry name" value="MFS"/>
</dbReference>
<feature type="transmembrane region" description="Helical" evidence="2">
    <location>
        <begin position="112"/>
        <end position="133"/>
    </location>
</feature>
<keyword evidence="5" id="KW-1185">Reference proteome</keyword>
<evidence type="ECO:0000259" key="3">
    <source>
        <dbReference type="PROSITE" id="PS50850"/>
    </source>
</evidence>
<feature type="transmembrane region" description="Helical" evidence="2">
    <location>
        <begin position="7"/>
        <end position="30"/>
    </location>
</feature>
<evidence type="ECO:0000256" key="2">
    <source>
        <dbReference type="SAM" id="Phobius"/>
    </source>
</evidence>
<evidence type="ECO:0000313" key="5">
    <source>
        <dbReference type="Proteomes" id="UP001054945"/>
    </source>
</evidence>
<dbReference type="InterPro" id="IPR020846">
    <property type="entry name" value="MFS_dom"/>
</dbReference>
<evidence type="ECO:0000256" key="1">
    <source>
        <dbReference type="ARBA" id="ARBA00004141"/>
    </source>
</evidence>
<dbReference type="PANTHER" id="PTHR11360:SF284">
    <property type="entry name" value="EG:103B4.3 PROTEIN-RELATED"/>
    <property type="match status" value="1"/>
</dbReference>
<organism evidence="4 5">
    <name type="scientific">Caerostris extrusa</name>
    <name type="common">Bark spider</name>
    <name type="synonym">Caerostris bankana</name>
    <dbReference type="NCBI Taxonomy" id="172846"/>
    <lineage>
        <taxon>Eukaryota</taxon>
        <taxon>Metazoa</taxon>
        <taxon>Ecdysozoa</taxon>
        <taxon>Arthropoda</taxon>
        <taxon>Chelicerata</taxon>
        <taxon>Arachnida</taxon>
        <taxon>Araneae</taxon>
        <taxon>Araneomorphae</taxon>
        <taxon>Entelegynae</taxon>
        <taxon>Araneoidea</taxon>
        <taxon>Araneidae</taxon>
        <taxon>Caerostris</taxon>
    </lineage>
</organism>
<evidence type="ECO:0000313" key="4">
    <source>
        <dbReference type="EMBL" id="GIY28100.1"/>
    </source>
</evidence>
<gene>
    <name evidence="4" type="primary">SLC16A14</name>
    <name evidence="4" type="ORF">CEXT_379171</name>
</gene>
<dbReference type="Gene3D" id="1.20.1250.20">
    <property type="entry name" value="MFS general substrate transporter like domains"/>
    <property type="match status" value="1"/>
</dbReference>
<name>A0AAV4S6L0_CAEEX</name>
<dbReference type="GO" id="GO:0008028">
    <property type="term" value="F:monocarboxylic acid transmembrane transporter activity"/>
    <property type="evidence" value="ECO:0007669"/>
    <property type="project" value="TreeGrafter"/>
</dbReference>
<dbReference type="InterPro" id="IPR050327">
    <property type="entry name" value="Proton-linked_MCT"/>
</dbReference>
<keyword evidence="2" id="KW-0812">Transmembrane</keyword>
<keyword evidence="2" id="KW-1133">Transmembrane helix</keyword>
<protein>
    <submittedName>
        <fullName evidence="4">Monocarboxylate transporter 14</fullName>
    </submittedName>
</protein>
<proteinExistence type="predicted"/>